<feature type="transmembrane region" description="Helical" evidence="8">
    <location>
        <begin position="487"/>
        <end position="505"/>
    </location>
</feature>
<evidence type="ECO:0000256" key="1">
    <source>
        <dbReference type="ARBA" id="ARBA00004141"/>
    </source>
</evidence>
<accession>A0ABR1YSN9</accession>
<feature type="transmembrane region" description="Helical" evidence="8">
    <location>
        <begin position="172"/>
        <end position="191"/>
    </location>
</feature>
<dbReference type="InterPro" id="IPR005829">
    <property type="entry name" value="Sugar_transporter_CS"/>
</dbReference>
<dbReference type="PROSITE" id="PS00216">
    <property type="entry name" value="SUGAR_TRANSPORT_1"/>
    <property type="match status" value="1"/>
</dbReference>
<keyword evidence="11" id="KW-1185">Reference proteome</keyword>
<evidence type="ECO:0000256" key="2">
    <source>
        <dbReference type="ARBA" id="ARBA00010992"/>
    </source>
</evidence>
<feature type="transmembrane region" description="Helical" evidence="8">
    <location>
        <begin position="315"/>
        <end position="341"/>
    </location>
</feature>
<comment type="caution">
    <text evidence="10">The sequence shown here is derived from an EMBL/GenBank/DDBJ whole genome shotgun (WGS) entry which is preliminary data.</text>
</comment>
<sequence length="571" mass="62319">MAPAGGASQFDSAALSRRQELSGASGPLALLKNLKVFGIACFACLGGLLYGYNQGVFSGVLTMNSFDRTMPDWTGDDNSTKMGWLTSILELGAWFGTLYSGFLAEVLSRKYTVLINVTIFIIGVIIQTTAAAGGIQHSILGGRFITGMGVGSLSMVVPMYNAEIAPPEVRGALVGLQQLSITLGIMVSFWIDYGCNYIGGTGDGQHQAAWLLPLSLQVVPAVLLGVGMIFMPFSPRWLVHHGRESEARKILAWLRNLSQDHELIELEFAEVRAQSLFEKKTLAEKFPNLSQPTAWNTFKLQWVAIGSLFQSKPMFYRVICATVTMFFQQWTGINAILYYAPQIFNKLGMSSNSVSLLATGVVGIVMFLATIPAVMYVDKLGRKPVLIAGAIGMATCHIIIAVIVAKNQDQWPTHRSAGWAAVVMVWLFVVHFGYSWGPCAWIVIAEIWPLSNRPYGIALGASSNWMNNFIIGQITPDMLTGITYGTYIFFGLITFIGAAFIHFVVPETKGLTLEEMDILFGSEGTAEADKERMKEVNRQVGLDDLVHGHPVDAAATENEEVLDEKREVSAG</sequence>
<dbReference type="InterPro" id="IPR050360">
    <property type="entry name" value="MFS_Sugar_Transporters"/>
</dbReference>
<gene>
    <name evidence="10" type="ORF">HDK90DRAFT_210667</name>
</gene>
<protein>
    <submittedName>
        <fullName evidence="10">General substrate transporter</fullName>
    </submittedName>
</protein>
<feature type="transmembrane region" description="Helical" evidence="8">
    <location>
        <begin position="211"/>
        <end position="233"/>
    </location>
</feature>
<keyword evidence="4 8" id="KW-0812">Transmembrane</keyword>
<proteinExistence type="inferred from homology"/>
<dbReference type="PROSITE" id="PS50850">
    <property type="entry name" value="MFS"/>
    <property type="match status" value="1"/>
</dbReference>
<feature type="domain" description="Major facilitator superfamily (MFS) profile" evidence="9">
    <location>
        <begin position="39"/>
        <end position="509"/>
    </location>
</feature>
<evidence type="ECO:0000256" key="8">
    <source>
        <dbReference type="SAM" id="Phobius"/>
    </source>
</evidence>
<feature type="transmembrane region" description="Helical" evidence="8">
    <location>
        <begin position="384"/>
        <end position="405"/>
    </location>
</feature>
<feature type="transmembrane region" description="Helical" evidence="8">
    <location>
        <begin position="417"/>
        <end position="443"/>
    </location>
</feature>
<dbReference type="PROSITE" id="PS00217">
    <property type="entry name" value="SUGAR_TRANSPORT_2"/>
    <property type="match status" value="1"/>
</dbReference>
<name>A0ABR1YSN9_9PEZI</name>
<reference evidence="10 11" key="1">
    <citation type="submission" date="2024-04" db="EMBL/GenBank/DDBJ databases">
        <title>Phyllosticta paracitricarpa is synonymous to the EU quarantine fungus P. citricarpa based on phylogenomic analyses.</title>
        <authorList>
            <consortium name="Lawrence Berkeley National Laboratory"/>
            <person name="Van Ingen-Buijs V.A."/>
            <person name="Van Westerhoven A.C."/>
            <person name="Haridas S."/>
            <person name="Skiadas P."/>
            <person name="Martin F."/>
            <person name="Groenewald J.Z."/>
            <person name="Crous P.W."/>
            <person name="Seidl M.F."/>
        </authorList>
    </citation>
    <scope>NUCLEOTIDE SEQUENCE [LARGE SCALE GENOMIC DNA]</scope>
    <source>
        <strain evidence="10 11">CBS 123374</strain>
    </source>
</reference>
<comment type="subcellular location">
    <subcellularLocation>
        <location evidence="1">Membrane</location>
        <topology evidence="1">Multi-pass membrane protein</topology>
    </subcellularLocation>
</comment>
<dbReference type="PANTHER" id="PTHR48022:SF20">
    <property type="entry name" value="MAJOR FACILITATOR SUPERFAMILY (MFS) PROFILE DOMAIN-CONTAINING PROTEIN-RELATED"/>
    <property type="match status" value="1"/>
</dbReference>
<dbReference type="PRINTS" id="PR00171">
    <property type="entry name" value="SUGRTRNSPORT"/>
</dbReference>
<organism evidence="10 11">
    <name type="scientific">Phyllosticta capitalensis</name>
    <dbReference type="NCBI Taxonomy" id="121624"/>
    <lineage>
        <taxon>Eukaryota</taxon>
        <taxon>Fungi</taxon>
        <taxon>Dikarya</taxon>
        <taxon>Ascomycota</taxon>
        <taxon>Pezizomycotina</taxon>
        <taxon>Dothideomycetes</taxon>
        <taxon>Dothideomycetes incertae sedis</taxon>
        <taxon>Botryosphaeriales</taxon>
        <taxon>Phyllostictaceae</taxon>
        <taxon>Phyllosticta</taxon>
    </lineage>
</organism>
<keyword evidence="5 8" id="KW-1133">Transmembrane helix</keyword>
<dbReference type="Pfam" id="PF00083">
    <property type="entry name" value="Sugar_tr"/>
    <property type="match status" value="1"/>
</dbReference>
<feature type="transmembrane region" description="Helical" evidence="8">
    <location>
        <begin position="34"/>
        <end position="52"/>
    </location>
</feature>
<dbReference type="InterPro" id="IPR020846">
    <property type="entry name" value="MFS_dom"/>
</dbReference>
<dbReference type="Proteomes" id="UP001492380">
    <property type="component" value="Unassembled WGS sequence"/>
</dbReference>
<dbReference type="InterPro" id="IPR003663">
    <property type="entry name" value="Sugar/inositol_transpt"/>
</dbReference>
<evidence type="ECO:0000256" key="3">
    <source>
        <dbReference type="ARBA" id="ARBA00022448"/>
    </source>
</evidence>
<feature type="transmembrane region" description="Helical" evidence="8">
    <location>
        <begin position="141"/>
        <end position="160"/>
    </location>
</feature>
<comment type="similarity">
    <text evidence="2 7">Belongs to the major facilitator superfamily. Sugar transporter (TC 2.A.1.1) family.</text>
</comment>
<dbReference type="SUPFAM" id="SSF103473">
    <property type="entry name" value="MFS general substrate transporter"/>
    <property type="match status" value="1"/>
</dbReference>
<evidence type="ECO:0000256" key="4">
    <source>
        <dbReference type="ARBA" id="ARBA00022692"/>
    </source>
</evidence>
<evidence type="ECO:0000256" key="5">
    <source>
        <dbReference type="ARBA" id="ARBA00022989"/>
    </source>
</evidence>
<keyword evidence="3 7" id="KW-0813">Transport</keyword>
<feature type="transmembrane region" description="Helical" evidence="8">
    <location>
        <begin position="353"/>
        <end position="377"/>
    </location>
</feature>
<evidence type="ECO:0000259" key="9">
    <source>
        <dbReference type="PROSITE" id="PS50850"/>
    </source>
</evidence>
<dbReference type="Gene3D" id="1.20.1250.20">
    <property type="entry name" value="MFS general substrate transporter like domains"/>
    <property type="match status" value="1"/>
</dbReference>
<evidence type="ECO:0000313" key="11">
    <source>
        <dbReference type="Proteomes" id="UP001492380"/>
    </source>
</evidence>
<dbReference type="InterPro" id="IPR005828">
    <property type="entry name" value="MFS_sugar_transport-like"/>
</dbReference>
<feature type="transmembrane region" description="Helical" evidence="8">
    <location>
        <begin position="82"/>
        <end position="104"/>
    </location>
</feature>
<evidence type="ECO:0000256" key="7">
    <source>
        <dbReference type="RuleBase" id="RU003346"/>
    </source>
</evidence>
<evidence type="ECO:0000313" key="10">
    <source>
        <dbReference type="EMBL" id="KAK8238008.1"/>
    </source>
</evidence>
<dbReference type="NCBIfam" id="TIGR00879">
    <property type="entry name" value="SP"/>
    <property type="match status" value="1"/>
</dbReference>
<evidence type="ECO:0000256" key="6">
    <source>
        <dbReference type="ARBA" id="ARBA00023136"/>
    </source>
</evidence>
<dbReference type="PANTHER" id="PTHR48022">
    <property type="entry name" value="PLASTIDIC GLUCOSE TRANSPORTER 4"/>
    <property type="match status" value="1"/>
</dbReference>
<dbReference type="InterPro" id="IPR036259">
    <property type="entry name" value="MFS_trans_sf"/>
</dbReference>
<feature type="transmembrane region" description="Helical" evidence="8">
    <location>
        <begin position="111"/>
        <end position="135"/>
    </location>
</feature>
<dbReference type="EMBL" id="JBBWRZ010000004">
    <property type="protein sequence ID" value="KAK8238008.1"/>
    <property type="molecule type" value="Genomic_DNA"/>
</dbReference>
<keyword evidence="6 8" id="KW-0472">Membrane</keyword>